<feature type="region of interest" description="Disordered" evidence="1">
    <location>
        <begin position="82"/>
        <end position="117"/>
    </location>
</feature>
<dbReference type="EMBL" id="CALNXJ010000015">
    <property type="protein sequence ID" value="CAH3115985.1"/>
    <property type="molecule type" value="Genomic_DNA"/>
</dbReference>
<evidence type="ECO:0000313" key="2">
    <source>
        <dbReference type="EMBL" id="CAH3115985.1"/>
    </source>
</evidence>
<gene>
    <name evidence="2" type="ORF">PMEA_00006876</name>
</gene>
<protein>
    <submittedName>
        <fullName evidence="2">Uncharacterized protein</fullName>
    </submittedName>
</protein>
<keyword evidence="3" id="KW-1185">Reference proteome</keyword>
<dbReference type="InterPro" id="IPR011990">
    <property type="entry name" value="TPR-like_helical_dom_sf"/>
</dbReference>
<reference evidence="2 3" key="1">
    <citation type="submission" date="2022-05" db="EMBL/GenBank/DDBJ databases">
        <authorList>
            <consortium name="Genoscope - CEA"/>
            <person name="William W."/>
        </authorList>
    </citation>
    <scope>NUCLEOTIDE SEQUENCE [LARGE SCALE GENOMIC DNA]</scope>
</reference>
<dbReference type="Gene3D" id="1.25.40.10">
    <property type="entry name" value="Tetratricopeptide repeat domain"/>
    <property type="match status" value="1"/>
</dbReference>
<accession>A0AAU9WG28</accession>
<comment type="caution">
    <text evidence="2">The sequence shown here is derived from an EMBL/GenBank/DDBJ whole genome shotgun (WGS) entry which is preliminary data.</text>
</comment>
<dbReference type="Proteomes" id="UP001159428">
    <property type="component" value="Unassembled WGS sequence"/>
</dbReference>
<sequence>MAKQTLLGLQSNDLGNDDEIQLSTEETAMGGNCLVDCQSSTIPANQVMNVEFKKLAEDTLCIKISGTKLLKIASEGKVSKGQNSVNVYSSSDEEEESASKNQEIRTKRSRRHPKDKRPSLNKIIYSLPLEMPDVAKQGCLNSSWYICLIAKLKDLQDNGDFEGHERLIQLTERRAKNTDLRASLKIERAVALYMQGNVKEAKKIAKKVFDLEKQMENPEVLTARALNLLTSIYKTQKKFGNAWTCVQRATTALKYHDSSVDRAELHQSYGGLISSMLALGLCGISLKDEAYNSFTIALDCATDPVDMEYTIVKMAKLLLLGSDDLVSENDVVQAKKLLNSIEHGPDADNLAVGTKINLFLLRSDQYRLEGNVAMAMKKALDVCAFIKNYDGFARHLASAQKQIHRLSEISTPECGSSKGAVGDGSSSD</sequence>
<dbReference type="AlphaFoldDB" id="A0AAU9WG28"/>
<name>A0AAU9WG28_9CNID</name>
<evidence type="ECO:0000313" key="3">
    <source>
        <dbReference type="Proteomes" id="UP001159428"/>
    </source>
</evidence>
<evidence type="ECO:0000256" key="1">
    <source>
        <dbReference type="SAM" id="MobiDB-lite"/>
    </source>
</evidence>
<dbReference type="SUPFAM" id="SSF48452">
    <property type="entry name" value="TPR-like"/>
    <property type="match status" value="1"/>
</dbReference>
<proteinExistence type="predicted"/>
<organism evidence="2 3">
    <name type="scientific">Pocillopora meandrina</name>
    <dbReference type="NCBI Taxonomy" id="46732"/>
    <lineage>
        <taxon>Eukaryota</taxon>
        <taxon>Metazoa</taxon>
        <taxon>Cnidaria</taxon>
        <taxon>Anthozoa</taxon>
        <taxon>Hexacorallia</taxon>
        <taxon>Scleractinia</taxon>
        <taxon>Astrocoeniina</taxon>
        <taxon>Pocilloporidae</taxon>
        <taxon>Pocillopora</taxon>
    </lineage>
</organism>